<dbReference type="STRING" id="1703345.A3860_05980"/>
<gene>
    <name evidence="3" type="ORF">A3860_05980</name>
</gene>
<dbReference type="GO" id="GO:0006281">
    <property type="term" value="P:DNA repair"/>
    <property type="evidence" value="ECO:0007669"/>
    <property type="project" value="InterPro"/>
</dbReference>
<dbReference type="OrthoDB" id="894286at2"/>
<dbReference type="SUPFAM" id="SSF57884">
    <property type="entry name" value="Ada DNA repair protein, N-terminal domain (N-Ada 10)"/>
    <property type="match status" value="1"/>
</dbReference>
<dbReference type="GO" id="GO:0006355">
    <property type="term" value="P:regulation of DNA-templated transcription"/>
    <property type="evidence" value="ECO:0007669"/>
    <property type="project" value="InterPro"/>
</dbReference>
<organism evidence="3 4">
    <name type="scientific">Niastella vici</name>
    <dbReference type="NCBI Taxonomy" id="1703345"/>
    <lineage>
        <taxon>Bacteria</taxon>
        <taxon>Pseudomonadati</taxon>
        <taxon>Bacteroidota</taxon>
        <taxon>Chitinophagia</taxon>
        <taxon>Chitinophagales</taxon>
        <taxon>Chitinophagaceae</taxon>
        <taxon>Niastella</taxon>
    </lineage>
</organism>
<evidence type="ECO:0000259" key="2">
    <source>
        <dbReference type="Pfam" id="PF02805"/>
    </source>
</evidence>
<evidence type="ECO:0000313" key="4">
    <source>
        <dbReference type="Proteomes" id="UP000192796"/>
    </source>
</evidence>
<dbReference type="GO" id="GO:0003677">
    <property type="term" value="F:DNA binding"/>
    <property type="evidence" value="ECO:0007669"/>
    <property type="project" value="InterPro"/>
</dbReference>
<dbReference type="InterPro" id="IPR035451">
    <property type="entry name" value="Ada-like_dom_sf"/>
</dbReference>
<reference evidence="3 4" key="1">
    <citation type="submission" date="2016-03" db="EMBL/GenBank/DDBJ databases">
        <title>Niastella vici sp. nov., isolated from farmland soil.</title>
        <authorList>
            <person name="Chen L."/>
            <person name="Wang D."/>
            <person name="Yang S."/>
            <person name="Wang G."/>
        </authorList>
    </citation>
    <scope>NUCLEOTIDE SEQUENCE [LARGE SCALE GENOMIC DNA]</scope>
    <source>
        <strain evidence="3 4">DJ57</strain>
    </source>
</reference>
<proteinExistence type="predicted"/>
<dbReference type="Proteomes" id="UP000192796">
    <property type="component" value="Unassembled WGS sequence"/>
</dbReference>
<protein>
    <submittedName>
        <fullName evidence="3">Metal-binding protein</fullName>
    </submittedName>
</protein>
<accession>A0A1V9FT42</accession>
<dbReference type="EMBL" id="LVYD01000058">
    <property type="protein sequence ID" value="OQP61457.1"/>
    <property type="molecule type" value="Genomic_DNA"/>
</dbReference>
<evidence type="ECO:0000256" key="1">
    <source>
        <dbReference type="ARBA" id="ARBA00023159"/>
    </source>
</evidence>
<feature type="domain" description="Ada DNA repair metal-binding" evidence="2">
    <location>
        <begin position="29"/>
        <end position="74"/>
    </location>
</feature>
<evidence type="ECO:0000313" key="3">
    <source>
        <dbReference type="EMBL" id="OQP61457.1"/>
    </source>
</evidence>
<dbReference type="AlphaFoldDB" id="A0A1V9FT42"/>
<dbReference type="GO" id="GO:0008168">
    <property type="term" value="F:methyltransferase activity"/>
    <property type="evidence" value="ECO:0007669"/>
    <property type="project" value="InterPro"/>
</dbReference>
<dbReference type="GO" id="GO:0008270">
    <property type="term" value="F:zinc ion binding"/>
    <property type="evidence" value="ECO:0007669"/>
    <property type="project" value="InterPro"/>
</dbReference>
<sequence length="87" mass="9950">MMRHIELGKDAQTRQAAVRRLIRNGSIQFGGNRPAKIYGRLSCVSGKKMKVANRVFFQNEQEAIKAGYRPCARCMQAAYLEWKNALF</sequence>
<dbReference type="Gene3D" id="3.40.10.10">
    <property type="entry name" value="DNA Methylphosphotriester Repair Domain"/>
    <property type="match status" value="1"/>
</dbReference>
<name>A0A1V9FT42_9BACT</name>
<keyword evidence="4" id="KW-1185">Reference proteome</keyword>
<dbReference type="InterPro" id="IPR004026">
    <property type="entry name" value="Ada_DNA_repair_Zn-bd"/>
</dbReference>
<dbReference type="Pfam" id="PF02805">
    <property type="entry name" value="Ada_Zn_binding"/>
    <property type="match status" value="1"/>
</dbReference>
<keyword evidence="1" id="KW-0010">Activator</keyword>
<comment type="caution">
    <text evidence="3">The sequence shown here is derived from an EMBL/GenBank/DDBJ whole genome shotgun (WGS) entry which is preliminary data.</text>
</comment>